<evidence type="ECO:0000313" key="2">
    <source>
        <dbReference type="Proteomes" id="UP000271098"/>
    </source>
</evidence>
<evidence type="ECO:0000313" key="3">
    <source>
        <dbReference type="WBParaSite" id="GPUH_0000909101-mRNA-1"/>
    </source>
</evidence>
<reference evidence="1 2" key="2">
    <citation type="submission" date="2018-11" db="EMBL/GenBank/DDBJ databases">
        <authorList>
            <consortium name="Pathogen Informatics"/>
        </authorList>
    </citation>
    <scope>NUCLEOTIDE SEQUENCE [LARGE SCALE GENOMIC DNA]</scope>
</reference>
<evidence type="ECO:0000313" key="1">
    <source>
        <dbReference type="EMBL" id="VDK67931.1"/>
    </source>
</evidence>
<reference evidence="3" key="1">
    <citation type="submission" date="2016-06" db="UniProtKB">
        <authorList>
            <consortium name="WormBaseParasite"/>
        </authorList>
    </citation>
    <scope>IDENTIFICATION</scope>
</reference>
<dbReference type="EMBL" id="UYRT01028562">
    <property type="protein sequence ID" value="VDK67931.1"/>
    <property type="molecule type" value="Genomic_DNA"/>
</dbReference>
<name>A0A183DK40_9BILA</name>
<proteinExistence type="predicted"/>
<dbReference type="Proteomes" id="UP000271098">
    <property type="component" value="Unassembled WGS sequence"/>
</dbReference>
<sequence length="64" mass="7466">MIDWIGEFGVLRKQRVKRAIHVVNKDRYNTTTEDSSRTPWGQVAQILKNIVRRIKGKKDIKSSV</sequence>
<accession>A0A183DK40</accession>
<protein>
    <submittedName>
        <fullName evidence="3">RVT_N domain-containing protein</fullName>
    </submittedName>
</protein>
<gene>
    <name evidence="1" type="ORF">GPUH_LOCUS9077</name>
</gene>
<organism evidence="3">
    <name type="scientific">Gongylonema pulchrum</name>
    <dbReference type="NCBI Taxonomy" id="637853"/>
    <lineage>
        <taxon>Eukaryota</taxon>
        <taxon>Metazoa</taxon>
        <taxon>Ecdysozoa</taxon>
        <taxon>Nematoda</taxon>
        <taxon>Chromadorea</taxon>
        <taxon>Rhabditida</taxon>
        <taxon>Spirurina</taxon>
        <taxon>Spiruromorpha</taxon>
        <taxon>Spiruroidea</taxon>
        <taxon>Gongylonematidae</taxon>
        <taxon>Gongylonema</taxon>
    </lineage>
</organism>
<dbReference type="WBParaSite" id="GPUH_0000909101-mRNA-1">
    <property type="protein sequence ID" value="GPUH_0000909101-mRNA-1"/>
    <property type="gene ID" value="GPUH_0000909101"/>
</dbReference>
<keyword evidence="2" id="KW-1185">Reference proteome</keyword>
<dbReference type="AlphaFoldDB" id="A0A183DK40"/>